<reference evidence="2" key="1">
    <citation type="submission" date="2012-11" db="EMBL/GenBank/DDBJ databases">
        <title>Permanent draft genomes of Rhodopirellula europaea strain SH398 and 6C.</title>
        <authorList>
            <person name="Richter M."/>
            <person name="Richter-Heitmann T."/>
            <person name="Frank C."/>
            <person name="Harder J."/>
            <person name="Glockner F.O."/>
        </authorList>
    </citation>
    <scope>NUCLEOTIDE SEQUENCE</scope>
    <source>
        <strain evidence="2">6C</strain>
    </source>
</reference>
<keyword evidence="3" id="KW-1185">Reference proteome</keyword>
<comment type="caution">
    <text evidence="2">The sequence shown here is derived from an EMBL/GenBank/DDBJ whole genome shotgun (WGS) entry which is preliminary data.</text>
</comment>
<evidence type="ECO:0000256" key="1">
    <source>
        <dbReference type="SAM" id="MobiDB-lite"/>
    </source>
</evidence>
<evidence type="ECO:0000313" key="2">
    <source>
        <dbReference type="EMBL" id="EMB17676.1"/>
    </source>
</evidence>
<organism evidence="2 3">
    <name type="scientific">Rhodopirellula europaea 6C</name>
    <dbReference type="NCBI Taxonomy" id="1263867"/>
    <lineage>
        <taxon>Bacteria</taxon>
        <taxon>Pseudomonadati</taxon>
        <taxon>Planctomycetota</taxon>
        <taxon>Planctomycetia</taxon>
        <taxon>Pirellulales</taxon>
        <taxon>Pirellulaceae</taxon>
        <taxon>Rhodopirellula</taxon>
    </lineage>
</organism>
<name>M2A7Y2_9BACT</name>
<gene>
    <name evidence="2" type="ORF">RE6C_01538</name>
</gene>
<dbReference type="Proteomes" id="UP000011529">
    <property type="component" value="Unassembled WGS sequence"/>
</dbReference>
<dbReference type="AlphaFoldDB" id="M2A7Y2"/>
<dbReference type="PATRIC" id="fig|1263867.3.peg.1625"/>
<reference evidence="2" key="2">
    <citation type="journal article" date="2013" name="Mar. Genomics">
        <title>Expression of sulfatases in Rhodopirellula baltica and the diversity of sulfatases in the genus Rhodopirellula.</title>
        <authorList>
            <person name="Wegner C.E."/>
            <person name="Richter-Heitmann T."/>
            <person name="Klindworth A."/>
            <person name="Klockow C."/>
            <person name="Richter M."/>
            <person name="Achstetter T."/>
            <person name="Glockner F.O."/>
            <person name="Harder J."/>
        </authorList>
    </citation>
    <scope>NUCLEOTIDE SEQUENCE [LARGE SCALE GENOMIC DNA]</scope>
    <source>
        <strain evidence="2">6C</strain>
    </source>
</reference>
<sequence>MSLCGHDHRWQEGGAKEEAESHGFATLNWKGREDWQQFGNVCCQRRSARTDVDLTARNDRELLQACCESAFD</sequence>
<proteinExistence type="predicted"/>
<feature type="region of interest" description="Disordered" evidence="1">
    <location>
        <begin position="1"/>
        <end position="21"/>
    </location>
</feature>
<accession>M2A7Y2</accession>
<dbReference type="EMBL" id="ANMO01000090">
    <property type="protein sequence ID" value="EMB17676.1"/>
    <property type="molecule type" value="Genomic_DNA"/>
</dbReference>
<protein>
    <submittedName>
        <fullName evidence="2">Uncharacterized protein</fullName>
    </submittedName>
</protein>
<evidence type="ECO:0000313" key="3">
    <source>
        <dbReference type="Proteomes" id="UP000011529"/>
    </source>
</evidence>